<reference evidence="2 3" key="1">
    <citation type="journal article" date="2019" name="Int. J. Syst. Evol. Microbiol.">
        <title>The Global Catalogue of Microorganisms (GCM) 10K type strain sequencing project: providing services to taxonomists for standard genome sequencing and annotation.</title>
        <authorList>
            <consortium name="The Broad Institute Genomics Platform"/>
            <consortium name="The Broad Institute Genome Sequencing Center for Infectious Disease"/>
            <person name="Wu L."/>
            <person name="Ma J."/>
        </authorList>
    </citation>
    <scope>NUCLEOTIDE SEQUENCE [LARGE SCALE GENOMIC DNA]</scope>
    <source>
        <strain evidence="2 3">CGMCC 1.12285</strain>
    </source>
</reference>
<protein>
    <submittedName>
        <fullName evidence="2">Uncharacterized protein</fullName>
    </submittedName>
</protein>
<proteinExistence type="predicted"/>
<dbReference type="AlphaFoldDB" id="A0ABD6B5J2"/>
<dbReference type="InterPro" id="IPR055927">
    <property type="entry name" value="DUF7504"/>
</dbReference>
<organism evidence="2 3">
    <name type="scientific">Halolamina salina</name>
    <dbReference type="NCBI Taxonomy" id="1220023"/>
    <lineage>
        <taxon>Archaea</taxon>
        <taxon>Methanobacteriati</taxon>
        <taxon>Methanobacteriota</taxon>
        <taxon>Stenosarchaea group</taxon>
        <taxon>Halobacteria</taxon>
        <taxon>Halobacteriales</taxon>
        <taxon>Haloferacaceae</taxon>
    </lineage>
</organism>
<name>A0ABD6B5J2_9EURY</name>
<evidence type="ECO:0000256" key="1">
    <source>
        <dbReference type="SAM" id="MobiDB-lite"/>
    </source>
</evidence>
<dbReference type="EMBL" id="JBHUDH010000071">
    <property type="protein sequence ID" value="MFD1526202.1"/>
    <property type="molecule type" value="Genomic_DNA"/>
</dbReference>
<sequence length="195" mass="21198">MSFGSRSMLLAPEVGRERAGTDVPEDTATLPEESGRQALVTLPSMSTGLTELPERGFENLLVVSPWAPDRVESALRDRGVPVGNCGLIPVNGSPVRYDGPLWTTEAVSPADLTGLSMRYCEAMRHVEPGEGWVLIDNVQVLLMYVDADRAVRLLDRLTRQARERDVTGVVAVDRSAVETRTLATLGQLVGTVVER</sequence>
<evidence type="ECO:0000313" key="3">
    <source>
        <dbReference type="Proteomes" id="UP001597111"/>
    </source>
</evidence>
<dbReference type="Proteomes" id="UP001597111">
    <property type="component" value="Unassembled WGS sequence"/>
</dbReference>
<feature type="region of interest" description="Disordered" evidence="1">
    <location>
        <begin position="1"/>
        <end position="29"/>
    </location>
</feature>
<dbReference type="Pfam" id="PF24336">
    <property type="entry name" value="DUF7504"/>
    <property type="match status" value="1"/>
</dbReference>
<comment type="caution">
    <text evidence="2">The sequence shown here is derived from an EMBL/GenBank/DDBJ whole genome shotgun (WGS) entry which is preliminary data.</text>
</comment>
<evidence type="ECO:0000313" key="2">
    <source>
        <dbReference type="EMBL" id="MFD1526202.1"/>
    </source>
</evidence>
<dbReference type="RefSeq" id="WP_379818378.1">
    <property type="nucleotide sequence ID" value="NZ_JBHUDH010000071.1"/>
</dbReference>
<accession>A0ABD6B5J2</accession>
<gene>
    <name evidence="2" type="ORF">ACFR9S_07785</name>
</gene>
<keyword evidence="3" id="KW-1185">Reference proteome</keyword>